<protein>
    <submittedName>
        <fullName evidence="1">Uncharacterized protein</fullName>
    </submittedName>
</protein>
<reference evidence="1" key="2">
    <citation type="submission" date="2025-09" db="UniProtKB">
        <authorList>
            <consortium name="Ensembl"/>
        </authorList>
    </citation>
    <scope>IDENTIFICATION</scope>
</reference>
<dbReference type="Proteomes" id="UP000694419">
    <property type="component" value="Unplaced"/>
</dbReference>
<evidence type="ECO:0000313" key="1">
    <source>
        <dbReference type="Ensembl" id="ENSCPGP00000018254.1"/>
    </source>
</evidence>
<accession>A0A8C3K5H2</accession>
<keyword evidence="2" id="KW-1185">Reference proteome</keyword>
<reference evidence="1" key="1">
    <citation type="submission" date="2025-08" db="UniProtKB">
        <authorList>
            <consortium name="Ensembl"/>
        </authorList>
    </citation>
    <scope>IDENTIFICATION</scope>
</reference>
<sequence length="142" mass="15225">MEAIALIESLAAPVVGRRCSSGGGKKEWVSQHLPPTHSPRDGLLLPFGAVPGLCYCGRCGCHPGVTQDRSLPPIPILRLFEPWSQKGRVFPSPGNLHLLRGAETVCPHEQAGANTSPCTDTTRKLPLKLLISEKMSHLGGFL</sequence>
<organism evidence="1 2">
    <name type="scientific">Calidris pygmaea</name>
    <name type="common">Spoon-billed sandpiper</name>
    <dbReference type="NCBI Taxonomy" id="425635"/>
    <lineage>
        <taxon>Eukaryota</taxon>
        <taxon>Metazoa</taxon>
        <taxon>Chordata</taxon>
        <taxon>Craniata</taxon>
        <taxon>Vertebrata</taxon>
        <taxon>Euteleostomi</taxon>
        <taxon>Archelosauria</taxon>
        <taxon>Archosauria</taxon>
        <taxon>Dinosauria</taxon>
        <taxon>Saurischia</taxon>
        <taxon>Theropoda</taxon>
        <taxon>Coelurosauria</taxon>
        <taxon>Aves</taxon>
        <taxon>Neognathae</taxon>
        <taxon>Neoaves</taxon>
        <taxon>Charadriiformes</taxon>
        <taxon>Scolopacidae</taxon>
        <taxon>Calidris</taxon>
    </lineage>
</organism>
<name>A0A8C3K5H2_9CHAR</name>
<dbReference type="Ensembl" id="ENSCPGT00000019970.1">
    <property type="protein sequence ID" value="ENSCPGP00000018254.1"/>
    <property type="gene ID" value="ENSCPGG00000012774.1"/>
</dbReference>
<dbReference type="AlphaFoldDB" id="A0A8C3K5H2"/>
<evidence type="ECO:0000313" key="2">
    <source>
        <dbReference type="Proteomes" id="UP000694419"/>
    </source>
</evidence>
<proteinExistence type="predicted"/>